<dbReference type="InterPro" id="IPR053924">
    <property type="entry name" value="RecX_HTH_2nd"/>
</dbReference>
<dbReference type="Gene3D" id="1.10.10.10">
    <property type="entry name" value="Winged helix-like DNA-binding domain superfamily/Winged helix DNA-binding domain"/>
    <property type="match status" value="1"/>
</dbReference>
<reference evidence="7 8" key="2">
    <citation type="journal article" date="2010" name="J. Bacteriol.">
        <title>Complete genome sequence of Beijerinckia indica subsp. indica.</title>
        <authorList>
            <person name="Tamas I."/>
            <person name="Dedysh S.N."/>
            <person name="Liesack W."/>
            <person name="Stott M.B."/>
            <person name="Alam M."/>
            <person name="Murrell J.C."/>
            <person name="Dunfield P.F."/>
        </authorList>
    </citation>
    <scope>NUCLEOTIDE SEQUENCE [LARGE SCALE GENOMIC DNA]</scope>
    <source>
        <strain evidence="8">ATCC 9039 / DSM 1715 / NCIMB 8712</strain>
    </source>
</reference>
<evidence type="ECO:0000256" key="4">
    <source>
        <dbReference type="ARBA" id="ARBA00022490"/>
    </source>
</evidence>
<dbReference type="RefSeq" id="WP_012386516.1">
    <property type="nucleotide sequence ID" value="NC_010581.1"/>
</dbReference>
<evidence type="ECO:0000256" key="2">
    <source>
        <dbReference type="ARBA" id="ARBA00009695"/>
    </source>
</evidence>
<comment type="similarity">
    <text evidence="2 5">Belongs to the RecX family.</text>
</comment>
<feature type="domain" description="RecX second three-helical" evidence="6">
    <location>
        <begin position="79"/>
        <end position="119"/>
    </location>
</feature>
<keyword evidence="4 5" id="KW-0963">Cytoplasm</keyword>
<evidence type="ECO:0000313" key="7">
    <source>
        <dbReference type="EMBL" id="ACB97168.1"/>
    </source>
</evidence>
<dbReference type="eggNOG" id="COG2137">
    <property type="taxonomic scope" value="Bacteria"/>
</dbReference>
<evidence type="ECO:0000259" key="6">
    <source>
        <dbReference type="Pfam" id="PF02631"/>
    </source>
</evidence>
<sequence>MPGKRPDLEPDALRALALRYLGRYAVSAQGLAAYLKRKIRQIETQAAREDPSYEKLDPALLSARLAQVIERMKEVQLLDDKTFAQARVTALQSKGFSRRRIEADLASKGLRDEATTETLDALDPLEQARLFARRKRLFPRPGEMPEKAAKRRDKALAALLRQGFPYQIARQVLLEGE</sequence>
<dbReference type="KEGG" id="bid:Bind_3614"/>
<dbReference type="Pfam" id="PF02631">
    <property type="entry name" value="RecX_HTH2"/>
    <property type="match status" value="1"/>
</dbReference>
<gene>
    <name evidence="5" type="primary">recX</name>
    <name evidence="7" type="ordered locus">Bind_3614</name>
</gene>
<dbReference type="HAMAP" id="MF_01114">
    <property type="entry name" value="RecX"/>
    <property type="match status" value="1"/>
</dbReference>
<evidence type="ECO:0000256" key="1">
    <source>
        <dbReference type="ARBA" id="ARBA00004496"/>
    </source>
</evidence>
<dbReference type="Proteomes" id="UP000001695">
    <property type="component" value="Chromosome"/>
</dbReference>
<dbReference type="OrthoDB" id="5507982at2"/>
<dbReference type="AlphaFoldDB" id="B2IG94"/>
<protein>
    <recommendedName>
        <fullName evidence="3 5">Regulatory protein RecX</fullName>
    </recommendedName>
</protein>
<dbReference type="InterPro" id="IPR036388">
    <property type="entry name" value="WH-like_DNA-bd_sf"/>
</dbReference>
<evidence type="ECO:0000256" key="5">
    <source>
        <dbReference type="HAMAP-Rule" id="MF_01114"/>
    </source>
</evidence>
<keyword evidence="8" id="KW-1185">Reference proteome</keyword>
<name>B2IG94_BEII9</name>
<dbReference type="InterPro" id="IPR003783">
    <property type="entry name" value="Regulatory_RecX"/>
</dbReference>
<reference evidence="8" key="1">
    <citation type="submission" date="2008-03" db="EMBL/GenBank/DDBJ databases">
        <title>Complete sequence of chromosome of Beijerinckia indica subsp. indica ATCC 9039.</title>
        <authorList>
            <consortium name="US DOE Joint Genome Institute"/>
            <person name="Copeland A."/>
            <person name="Lucas S."/>
            <person name="Lapidus A."/>
            <person name="Glavina del Rio T."/>
            <person name="Dalin E."/>
            <person name="Tice H."/>
            <person name="Bruce D."/>
            <person name="Goodwin L."/>
            <person name="Pitluck S."/>
            <person name="LaButti K."/>
            <person name="Schmutz J."/>
            <person name="Larimer F."/>
            <person name="Land M."/>
            <person name="Hauser L."/>
            <person name="Kyrpides N."/>
            <person name="Mikhailova N."/>
            <person name="Dunfield P.F."/>
            <person name="Dedysh S.N."/>
            <person name="Liesack W."/>
            <person name="Saw J.H."/>
            <person name="Alam M."/>
            <person name="Chen Y."/>
            <person name="Murrell J.C."/>
            <person name="Richardson P."/>
        </authorList>
    </citation>
    <scope>NUCLEOTIDE SEQUENCE [LARGE SCALE GENOMIC DNA]</scope>
    <source>
        <strain evidence="8">ATCC 9039 / DSM 1715 / NCIMB 8712</strain>
    </source>
</reference>
<dbReference type="STRING" id="395963.Bind_3614"/>
<evidence type="ECO:0000256" key="3">
    <source>
        <dbReference type="ARBA" id="ARBA00018111"/>
    </source>
</evidence>
<dbReference type="HOGENOM" id="CLU_090972_3_0_5"/>
<proteinExistence type="inferred from homology"/>
<comment type="subcellular location">
    <subcellularLocation>
        <location evidence="1 5">Cytoplasm</location>
    </subcellularLocation>
</comment>
<accession>B2IG94</accession>
<evidence type="ECO:0000313" key="8">
    <source>
        <dbReference type="Proteomes" id="UP000001695"/>
    </source>
</evidence>
<dbReference type="GO" id="GO:0005737">
    <property type="term" value="C:cytoplasm"/>
    <property type="evidence" value="ECO:0007669"/>
    <property type="project" value="UniProtKB-SubCell"/>
</dbReference>
<comment type="function">
    <text evidence="5">Modulates RecA activity.</text>
</comment>
<dbReference type="EMBL" id="CP001016">
    <property type="protein sequence ID" value="ACB97168.1"/>
    <property type="molecule type" value="Genomic_DNA"/>
</dbReference>
<organism evidence="7 8">
    <name type="scientific">Beijerinckia indica subsp. indica (strain ATCC 9039 / DSM 1715 / NCIMB 8712)</name>
    <dbReference type="NCBI Taxonomy" id="395963"/>
    <lineage>
        <taxon>Bacteria</taxon>
        <taxon>Pseudomonadati</taxon>
        <taxon>Pseudomonadota</taxon>
        <taxon>Alphaproteobacteria</taxon>
        <taxon>Hyphomicrobiales</taxon>
        <taxon>Beijerinckiaceae</taxon>
        <taxon>Beijerinckia</taxon>
    </lineage>
</organism>
<dbReference type="GO" id="GO:0006282">
    <property type="term" value="P:regulation of DNA repair"/>
    <property type="evidence" value="ECO:0007669"/>
    <property type="project" value="UniProtKB-UniRule"/>
</dbReference>